<gene>
    <name evidence="1" type="ORF">DIT68_15310</name>
</gene>
<dbReference type="Proteomes" id="UP000245370">
    <property type="component" value="Unassembled WGS sequence"/>
</dbReference>
<evidence type="ECO:0008006" key="3">
    <source>
        <dbReference type="Google" id="ProtNLM"/>
    </source>
</evidence>
<dbReference type="AlphaFoldDB" id="A0A2U2X0W5"/>
<proteinExistence type="predicted"/>
<comment type="caution">
    <text evidence="1">The sequence shown here is derived from an EMBL/GenBank/DDBJ whole genome shotgun (WGS) entry which is preliminary data.</text>
</comment>
<evidence type="ECO:0000313" key="1">
    <source>
        <dbReference type="EMBL" id="PWH81394.1"/>
    </source>
</evidence>
<dbReference type="OrthoDB" id="5485925at2"/>
<sequence length="717" mass="76925">MKPLLYIAFLVSFLTLGFSANGQVMISQYIETSSGSTPKGIEVYNHTATAIDFSVENLEVFQGTNGGACELKVTLSSGILGPYQVWVIGTSDLTTAASSGSDIAGITTFGFLFNGNDALTLYLDGVLKDVIGECGVDPGSNWSGSGVSTENQNISIKAGICSGSTADLTDPSTRFDKTAGGTVMTGFGDAPGCNPNSISTTFVPTSVNVDCTTSYSGTVSFTSVGTYNTGNTFTVQLSDVNGSFINPLIIGSSSLNGVNPSGSIGITIPTNYNAGTLYRVRVVSDNPEVLGSNNGHNIEIINNSPCDPTIPDFGGILLNEFSNGHTGSKEYYELVVAGECGGTSDIRGYIIDDNNGDFGSEGVSIGHLKISDHTQWSNIKVGSIIVVYNSSTGGDNPHMPSDDLTDSNLDLVYIIPFNNDTYLSVGHEFPNTDSSSYSADVNSPPTLFNFTNRIGFNNAADVAQTRKPNGDYFFGVSYGVGNTGGVDNTKISSSNMEKTNVFFNSGDFRNINNWSIGDATDDVLTTDETPGAANNTDNQGWIDMLRSSTGSCGLVALPVKMLKFEGEFINGEVDLYWKTATELNNHYYEVFHSKTGYDFQSIGKIDGSGTITTPKEYNFKHRNSSSGIHYYRLESVDYDGKTYDKGTISVQIERDEIHYDSNTQILHFPSKGEYHIYSTSGKKVFKVKDKAQISFSKKGFFLVHNVESGVVTKILVH</sequence>
<protein>
    <recommendedName>
        <fullName evidence="3">LTD domain-containing protein</fullName>
    </recommendedName>
</protein>
<accession>A0A2U2X0W5</accession>
<dbReference type="RefSeq" id="WP_109360700.1">
    <property type="nucleotide sequence ID" value="NZ_QFRJ01000018.1"/>
</dbReference>
<keyword evidence="2" id="KW-1185">Reference proteome</keyword>
<reference evidence="1 2" key="2">
    <citation type="submission" date="2018-05" db="EMBL/GenBank/DDBJ databases">
        <authorList>
            <person name="Lanie J.A."/>
            <person name="Ng W.-L."/>
            <person name="Kazmierczak K.M."/>
            <person name="Andrzejewski T.M."/>
            <person name="Davidsen T.M."/>
            <person name="Wayne K.J."/>
            <person name="Tettelin H."/>
            <person name="Glass J.I."/>
            <person name="Rusch D."/>
            <person name="Podicherti R."/>
            <person name="Tsui H.-C.T."/>
            <person name="Winkler M.E."/>
        </authorList>
    </citation>
    <scope>NUCLEOTIDE SEQUENCE [LARGE SCALE GENOMIC DNA]</scope>
    <source>
        <strain evidence="1 2">C305</strain>
    </source>
</reference>
<name>A0A2U2X0W5_9FLAO</name>
<evidence type="ECO:0000313" key="2">
    <source>
        <dbReference type="Proteomes" id="UP000245370"/>
    </source>
</evidence>
<organism evidence="1 2">
    <name type="scientific">Brumimicrobium oceani</name>
    <dbReference type="NCBI Taxonomy" id="2100725"/>
    <lineage>
        <taxon>Bacteria</taxon>
        <taxon>Pseudomonadati</taxon>
        <taxon>Bacteroidota</taxon>
        <taxon>Flavobacteriia</taxon>
        <taxon>Flavobacteriales</taxon>
        <taxon>Crocinitomicaceae</taxon>
        <taxon>Brumimicrobium</taxon>
    </lineage>
</organism>
<reference evidence="1 2" key="1">
    <citation type="submission" date="2018-05" db="EMBL/GenBank/DDBJ databases">
        <title>Brumimicrobium oceani sp. nov., isolated from coastal sediment.</title>
        <authorList>
            <person name="Kou Y."/>
        </authorList>
    </citation>
    <scope>NUCLEOTIDE SEQUENCE [LARGE SCALE GENOMIC DNA]</scope>
    <source>
        <strain evidence="1 2">C305</strain>
    </source>
</reference>
<dbReference type="EMBL" id="QFRJ01000018">
    <property type="protein sequence ID" value="PWH81394.1"/>
    <property type="molecule type" value="Genomic_DNA"/>
</dbReference>